<comment type="similarity">
    <text evidence="1">Belongs to the DP1 family.</text>
</comment>
<dbReference type="Proteomes" id="UP000008810">
    <property type="component" value="Chromosome 4"/>
</dbReference>
<gene>
    <name evidence="4" type="primary">LOC100842993</name>
    <name evidence="3" type="ORF">BRADI_4g14170v3</name>
</gene>
<dbReference type="Gramene" id="KQJ87908">
    <property type="protein sequence ID" value="KQJ87908"/>
    <property type="gene ID" value="BRADI_4g14170v3"/>
</dbReference>
<dbReference type="HOGENOM" id="CLU_066106_0_0_1"/>
<dbReference type="Pfam" id="PF03134">
    <property type="entry name" value="TB2_DP1_HVA22"/>
    <property type="match status" value="1"/>
</dbReference>
<evidence type="ECO:0000313" key="5">
    <source>
        <dbReference type="Proteomes" id="UP000008810"/>
    </source>
</evidence>
<dbReference type="OMA" id="WTSSFMI"/>
<evidence type="ECO:0000256" key="1">
    <source>
        <dbReference type="RuleBase" id="RU362006"/>
    </source>
</evidence>
<proteinExistence type="inferred from homology"/>
<keyword evidence="1" id="KW-1133">Transmembrane helix</keyword>
<reference evidence="3" key="2">
    <citation type="submission" date="2017-06" db="EMBL/GenBank/DDBJ databases">
        <title>WGS assembly of Brachypodium distachyon.</title>
        <authorList>
            <consortium name="The International Brachypodium Initiative"/>
            <person name="Lucas S."/>
            <person name="Harmon-Smith M."/>
            <person name="Lail K."/>
            <person name="Tice H."/>
            <person name="Grimwood J."/>
            <person name="Bruce D."/>
            <person name="Barry K."/>
            <person name="Shu S."/>
            <person name="Lindquist E."/>
            <person name="Wang M."/>
            <person name="Pitluck S."/>
            <person name="Vogel J.P."/>
            <person name="Garvin D.F."/>
            <person name="Mockler T.C."/>
            <person name="Schmutz J."/>
            <person name="Rokhsar D."/>
            <person name="Bevan M.W."/>
        </authorList>
    </citation>
    <scope>NUCLEOTIDE SEQUENCE</scope>
    <source>
        <strain evidence="3">Bd21</strain>
    </source>
</reference>
<protein>
    <recommendedName>
        <fullName evidence="1">HVA22-like protein</fullName>
    </recommendedName>
</protein>
<dbReference type="AlphaFoldDB" id="I1IKJ5"/>
<dbReference type="GO" id="GO:0016020">
    <property type="term" value="C:membrane"/>
    <property type="evidence" value="ECO:0007669"/>
    <property type="project" value="UniProtKB-SubCell"/>
</dbReference>
<dbReference type="EMBL" id="CM000883">
    <property type="protein sequence ID" value="KQJ87908.1"/>
    <property type="molecule type" value="Genomic_DNA"/>
</dbReference>
<dbReference type="PANTHER" id="PTHR12300:SF114">
    <property type="entry name" value="HVA22-LIKE PROTEIN"/>
    <property type="match status" value="1"/>
</dbReference>
<keyword evidence="5" id="KW-1185">Reference proteome</keyword>
<dbReference type="PANTHER" id="PTHR12300">
    <property type="entry name" value="HVA22-LIKE PROTEINS"/>
    <property type="match status" value="1"/>
</dbReference>
<dbReference type="eggNOG" id="KOG1725">
    <property type="taxonomic scope" value="Eukaryota"/>
</dbReference>
<feature type="region of interest" description="Disordered" evidence="2">
    <location>
        <begin position="148"/>
        <end position="259"/>
    </location>
</feature>
<evidence type="ECO:0000313" key="4">
    <source>
        <dbReference type="EnsemblPlants" id="KQJ87908"/>
    </source>
</evidence>
<reference evidence="4" key="3">
    <citation type="submission" date="2018-08" db="UniProtKB">
        <authorList>
            <consortium name="EnsemblPlants"/>
        </authorList>
    </citation>
    <scope>IDENTIFICATION</scope>
    <source>
        <strain evidence="4">cv. Bd21</strain>
    </source>
</reference>
<organism evidence="4">
    <name type="scientific">Brachypodium distachyon</name>
    <name type="common">Purple false brome</name>
    <name type="synonym">Trachynia distachya</name>
    <dbReference type="NCBI Taxonomy" id="15368"/>
    <lineage>
        <taxon>Eukaryota</taxon>
        <taxon>Viridiplantae</taxon>
        <taxon>Streptophyta</taxon>
        <taxon>Embryophyta</taxon>
        <taxon>Tracheophyta</taxon>
        <taxon>Spermatophyta</taxon>
        <taxon>Magnoliopsida</taxon>
        <taxon>Liliopsida</taxon>
        <taxon>Poales</taxon>
        <taxon>Poaceae</taxon>
        <taxon>BOP clade</taxon>
        <taxon>Pooideae</taxon>
        <taxon>Stipodae</taxon>
        <taxon>Brachypodieae</taxon>
        <taxon>Brachypodium</taxon>
    </lineage>
</organism>
<sequence length="303" mass="34895">MGSGSLLKVLAKNFDVLSGPLVALAYPLYASVKAIETKSLVDDQQWLTYWVLYSLITLFELTFASIIEWLPFWSSMKLIFISWLVLPYFNGAAYVYQNYVRPVFVKNQMVNIWYVPQKKGLFGKSDDFLTALNKYIEENGPEALKKLTDKAGKSSKQSGKLWKGSKESKSSKESKEPKVSKPSKDSKPLKDSNEKKKPVKDSKEQKKALNDSKELKQSLKDWKELKKALKDPKEPEQLKDSNEPTPKKSSKRVTFAEVEPEKEFRVSNSYWNPSTDYHSTYPEHNSWNSSFMIFDEGHSYWNP</sequence>
<evidence type="ECO:0000313" key="3">
    <source>
        <dbReference type="EMBL" id="KQJ87908.1"/>
    </source>
</evidence>
<feature type="transmembrane region" description="Helical" evidence="1">
    <location>
        <begin position="78"/>
        <end position="96"/>
    </location>
</feature>
<dbReference type="OrthoDB" id="10009287at2759"/>
<keyword evidence="1" id="KW-0812">Transmembrane</keyword>
<dbReference type="KEGG" id="bdi:100842993"/>
<comment type="subcellular location">
    <subcellularLocation>
        <location evidence="1">Membrane</location>
        <topology evidence="1">Multi-pass membrane protein</topology>
    </subcellularLocation>
</comment>
<accession>I1IKJ5</accession>
<keyword evidence="1" id="KW-0472">Membrane</keyword>
<reference evidence="3 4" key="1">
    <citation type="journal article" date="2010" name="Nature">
        <title>Genome sequencing and analysis of the model grass Brachypodium distachyon.</title>
        <authorList>
            <consortium name="International Brachypodium Initiative"/>
        </authorList>
    </citation>
    <scope>NUCLEOTIDE SEQUENCE [LARGE SCALE GENOMIC DNA]</scope>
    <source>
        <strain evidence="3">Bd21</strain>
        <strain evidence="4">cv. Bd21</strain>
    </source>
</reference>
<dbReference type="InterPro" id="IPR004345">
    <property type="entry name" value="TB2_DP1_HVA22"/>
</dbReference>
<dbReference type="RefSeq" id="XP_003577384.1">
    <property type="nucleotide sequence ID" value="XM_003577336.4"/>
</dbReference>
<feature type="transmembrane region" description="Helical" evidence="1">
    <location>
        <begin position="47"/>
        <end position="72"/>
    </location>
</feature>
<name>I1IKJ5_BRADI</name>
<evidence type="ECO:0000256" key="2">
    <source>
        <dbReference type="SAM" id="MobiDB-lite"/>
    </source>
</evidence>
<dbReference type="GeneID" id="100842993"/>
<dbReference type="EnsemblPlants" id="KQJ87908">
    <property type="protein sequence ID" value="KQJ87908"/>
    <property type="gene ID" value="BRADI_4g14170v3"/>
</dbReference>
<feature type="compositionally biased region" description="Basic and acidic residues" evidence="2">
    <location>
        <begin position="164"/>
        <end position="246"/>
    </location>
</feature>